<sequence>MEPRRIPLEGTFNFRDLGGYAAADGRVVRPGMLYRSDNFAKVPPRAHPQFSALGLRLLVDLRTGLESRERPNSLPGGTLRVEHLPISFAPELEKKWSTREQFAFFAGGGIQRCDRRYVLDCYTRLPQRAALSLRRLLALLQDPGNYPAVFHCMGGRDRTGFSAAMILTILGVPRPAILADYHLTEKYASPEVDRRIGFIRAMSLFRVSRETLHEFLGAREEYLQTAFSVIEQQYGTVPDYLRQEAGFSEAAAEILRSLLLVNRPIPASPDGR</sequence>
<dbReference type="SUPFAM" id="SSF52799">
    <property type="entry name" value="(Phosphotyrosine protein) phosphatases II"/>
    <property type="match status" value="1"/>
</dbReference>
<dbReference type="GO" id="GO:0004721">
    <property type="term" value="F:phosphoprotein phosphatase activity"/>
    <property type="evidence" value="ECO:0007669"/>
    <property type="project" value="InterPro"/>
</dbReference>
<name>A0A7S7NVM0_PALFE</name>
<dbReference type="RefSeq" id="WP_194452279.1">
    <property type="nucleotide sequence ID" value="NZ_CP063849.1"/>
</dbReference>
<accession>A0A7S7NVM0</accession>
<dbReference type="Proteomes" id="UP000593892">
    <property type="component" value="Chromosome"/>
</dbReference>
<evidence type="ECO:0000256" key="1">
    <source>
        <dbReference type="ARBA" id="ARBA00009580"/>
    </source>
</evidence>
<dbReference type="InterPro" id="IPR026893">
    <property type="entry name" value="Tyr/Ser_Pase_IphP-type"/>
</dbReference>
<evidence type="ECO:0000313" key="2">
    <source>
        <dbReference type="EMBL" id="QOY90619.1"/>
    </source>
</evidence>
<evidence type="ECO:0000313" key="3">
    <source>
        <dbReference type="Proteomes" id="UP000593892"/>
    </source>
</evidence>
<comment type="similarity">
    <text evidence="1">Belongs to the protein-tyrosine phosphatase family.</text>
</comment>
<keyword evidence="3" id="KW-1185">Reference proteome</keyword>
<protein>
    <submittedName>
        <fullName evidence="2">Tyrosine-protein phosphatase</fullName>
    </submittedName>
</protein>
<dbReference type="InterPro" id="IPR016130">
    <property type="entry name" value="Tyr_Pase_AS"/>
</dbReference>
<dbReference type="KEGG" id="pfer:IRI77_11920"/>
<dbReference type="PROSITE" id="PS00383">
    <property type="entry name" value="TYR_PHOSPHATASE_1"/>
    <property type="match status" value="1"/>
</dbReference>
<gene>
    <name evidence="2" type="ORF">IRI77_11920</name>
</gene>
<dbReference type="InterPro" id="IPR029021">
    <property type="entry name" value="Prot-tyrosine_phosphatase-like"/>
</dbReference>
<reference evidence="2 3" key="1">
    <citation type="submission" date="2020-10" db="EMBL/GenBank/DDBJ databases">
        <title>Complete genome sequence of Paludibaculum fermentans P105T, a facultatively anaerobic acidobacterium capable of dissimilatory Fe(III) reduction.</title>
        <authorList>
            <person name="Dedysh S.N."/>
            <person name="Beletsky A.V."/>
            <person name="Kulichevskaya I.S."/>
            <person name="Mardanov A.V."/>
            <person name="Ravin N.V."/>
        </authorList>
    </citation>
    <scope>NUCLEOTIDE SEQUENCE [LARGE SCALE GENOMIC DNA]</scope>
    <source>
        <strain evidence="2 3">P105</strain>
    </source>
</reference>
<organism evidence="2 3">
    <name type="scientific">Paludibaculum fermentans</name>
    <dbReference type="NCBI Taxonomy" id="1473598"/>
    <lineage>
        <taxon>Bacteria</taxon>
        <taxon>Pseudomonadati</taxon>
        <taxon>Acidobacteriota</taxon>
        <taxon>Terriglobia</taxon>
        <taxon>Bryobacterales</taxon>
        <taxon>Bryobacteraceae</taxon>
        <taxon>Paludibaculum</taxon>
    </lineage>
</organism>
<dbReference type="Gene3D" id="3.90.190.10">
    <property type="entry name" value="Protein tyrosine phosphatase superfamily"/>
    <property type="match status" value="1"/>
</dbReference>
<dbReference type="PANTHER" id="PTHR31126">
    <property type="entry name" value="TYROSINE-PROTEIN PHOSPHATASE"/>
    <property type="match status" value="1"/>
</dbReference>
<dbReference type="EMBL" id="CP063849">
    <property type="protein sequence ID" value="QOY90619.1"/>
    <property type="molecule type" value="Genomic_DNA"/>
</dbReference>
<dbReference type="Pfam" id="PF13350">
    <property type="entry name" value="Y_phosphatase3"/>
    <property type="match status" value="1"/>
</dbReference>
<dbReference type="PANTHER" id="PTHR31126:SF1">
    <property type="entry name" value="TYROSINE SPECIFIC PROTEIN PHOSPHATASES DOMAIN-CONTAINING PROTEIN"/>
    <property type="match status" value="1"/>
</dbReference>
<dbReference type="AlphaFoldDB" id="A0A7S7NVM0"/>
<proteinExistence type="inferred from homology"/>